<evidence type="ECO:0000313" key="2">
    <source>
        <dbReference type="EMBL" id="EFB34355.1"/>
    </source>
</evidence>
<organism evidence="2 3">
    <name type="scientific">Segatella copri DSM 18205</name>
    <dbReference type="NCBI Taxonomy" id="537011"/>
    <lineage>
        <taxon>Bacteria</taxon>
        <taxon>Pseudomonadati</taxon>
        <taxon>Bacteroidota</taxon>
        <taxon>Bacteroidia</taxon>
        <taxon>Bacteroidales</taxon>
        <taxon>Prevotellaceae</taxon>
        <taxon>Segatella</taxon>
    </lineage>
</organism>
<comment type="caution">
    <text evidence="2">The sequence shown here is derived from an EMBL/GenBank/DDBJ whole genome shotgun (WGS) entry which is preliminary data.</text>
</comment>
<evidence type="ECO:0000256" key="1">
    <source>
        <dbReference type="SAM" id="Phobius"/>
    </source>
</evidence>
<dbReference type="EMBL" id="ACBX02000037">
    <property type="protein sequence ID" value="EFB34355.1"/>
    <property type="molecule type" value="Genomic_DNA"/>
</dbReference>
<feature type="transmembrane region" description="Helical" evidence="1">
    <location>
        <begin position="15"/>
        <end position="34"/>
    </location>
</feature>
<dbReference type="AlphaFoldDB" id="D1PFR6"/>
<dbReference type="HOGENOM" id="CLU_2234072_0_0_10"/>
<accession>D1PFR6</accession>
<dbReference type="Proteomes" id="UP000004477">
    <property type="component" value="Unassembled WGS sequence"/>
</dbReference>
<keyword evidence="1" id="KW-1133">Transmembrane helix</keyword>
<evidence type="ECO:0000313" key="3">
    <source>
        <dbReference type="Proteomes" id="UP000004477"/>
    </source>
</evidence>
<keyword evidence="3" id="KW-1185">Reference proteome</keyword>
<gene>
    <name evidence="2" type="ORF">PREVCOP_06074</name>
</gene>
<name>D1PFR6_9BACT</name>
<sequence>MSNQLKGDKEMNKSVVFIIILLVIVLSIIVSQYFHKRHHEYKMADIEKAIRKAYPKGVGSISKEELVTAVKKYFHCSAKEAHYIIGVARRKKLVDIAAEYVTIMF</sequence>
<dbReference type="PaxDb" id="537011-PREVCOP_06074"/>
<keyword evidence="1" id="KW-0812">Transmembrane</keyword>
<keyword evidence="1" id="KW-0472">Membrane</keyword>
<proteinExistence type="predicted"/>
<protein>
    <submittedName>
        <fullName evidence="2">PsbL protein</fullName>
    </submittedName>
</protein>
<reference evidence="2" key="1">
    <citation type="submission" date="2009-11" db="EMBL/GenBank/DDBJ databases">
        <authorList>
            <person name="Weinstock G."/>
            <person name="Sodergren E."/>
            <person name="Clifton S."/>
            <person name="Fulton L."/>
            <person name="Fulton B."/>
            <person name="Courtney L."/>
            <person name="Fronick C."/>
            <person name="Harrison M."/>
            <person name="Strong C."/>
            <person name="Farmer C."/>
            <person name="Delahaunty K."/>
            <person name="Markovic C."/>
            <person name="Hall O."/>
            <person name="Minx P."/>
            <person name="Tomlinson C."/>
            <person name="Mitreva M."/>
            <person name="Nelson J."/>
            <person name="Hou S."/>
            <person name="Wollam A."/>
            <person name="Pepin K.H."/>
            <person name="Johnson M."/>
            <person name="Bhonagiri V."/>
            <person name="Nash W.E."/>
            <person name="Warren W."/>
            <person name="Chinwalla A."/>
            <person name="Mardis E.R."/>
            <person name="Wilson R.K."/>
        </authorList>
    </citation>
    <scope>NUCLEOTIDE SEQUENCE [LARGE SCALE GENOMIC DNA]</scope>
    <source>
        <strain evidence="2">DSM 18205</strain>
    </source>
</reference>
<dbReference type="STRING" id="537011.PREVCOP_06074"/>